<evidence type="ECO:0000313" key="2">
    <source>
        <dbReference type="Proteomes" id="UP000756346"/>
    </source>
</evidence>
<dbReference type="RefSeq" id="XP_046011847.1">
    <property type="nucleotide sequence ID" value="XM_046154295.1"/>
</dbReference>
<organism evidence="1 2">
    <name type="scientific">Microdochium trichocladiopsis</name>
    <dbReference type="NCBI Taxonomy" id="1682393"/>
    <lineage>
        <taxon>Eukaryota</taxon>
        <taxon>Fungi</taxon>
        <taxon>Dikarya</taxon>
        <taxon>Ascomycota</taxon>
        <taxon>Pezizomycotina</taxon>
        <taxon>Sordariomycetes</taxon>
        <taxon>Xylariomycetidae</taxon>
        <taxon>Xylariales</taxon>
        <taxon>Microdochiaceae</taxon>
        <taxon>Microdochium</taxon>
    </lineage>
</organism>
<protein>
    <submittedName>
        <fullName evidence="1">Uncharacterized protein</fullName>
    </submittedName>
</protein>
<gene>
    <name evidence="1" type="ORF">B0I36DRAFT_326007</name>
</gene>
<accession>A0A9P9BPR8</accession>
<dbReference type="AlphaFoldDB" id="A0A9P9BPR8"/>
<keyword evidence="2" id="KW-1185">Reference proteome</keyword>
<dbReference type="GeneID" id="70183841"/>
<proteinExistence type="predicted"/>
<sequence length="70" mass="7621">MLWQNCSVATIWLFFGIVFLHGHCRMTGTARLAWKVASSAMPGFRGRRHGAGAPESPPRDSLIGMLACCS</sequence>
<comment type="caution">
    <text evidence="1">The sequence shown here is derived from an EMBL/GenBank/DDBJ whole genome shotgun (WGS) entry which is preliminary data.</text>
</comment>
<dbReference type="EMBL" id="JAGTJQ010000006">
    <property type="protein sequence ID" value="KAH7029559.1"/>
    <property type="molecule type" value="Genomic_DNA"/>
</dbReference>
<dbReference type="Proteomes" id="UP000756346">
    <property type="component" value="Unassembled WGS sequence"/>
</dbReference>
<reference evidence="1" key="1">
    <citation type="journal article" date="2021" name="Nat. Commun.">
        <title>Genetic determinants of endophytism in the Arabidopsis root mycobiome.</title>
        <authorList>
            <person name="Mesny F."/>
            <person name="Miyauchi S."/>
            <person name="Thiergart T."/>
            <person name="Pickel B."/>
            <person name="Atanasova L."/>
            <person name="Karlsson M."/>
            <person name="Huettel B."/>
            <person name="Barry K.W."/>
            <person name="Haridas S."/>
            <person name="Chen C."/>
            <person name="Bauer D."/>
            <person name="Andreopoulos W."/>
            <person name="Pangilinan J."/>
            <person name="LaButti K."/>
            <person name="Riley R."/>
            <person name="Lipzen A."/>
            <person name="Clum A."/>
            <person name="Drula E."/>
            <person name="Henrissat B."/>
            <person name="Kohler A."/>
            <person name="Grigoriev I.V."/>
            <person name="Martin F.M."/>
            <person name="Hacquard S."/>
        </authorList>
    </citation>
    <scope>NUCLEOTIDE SEQUENCE</scope>
    <source>
        <strain evidence="1">MPI-CAGE-CH-0230</strain>
    </source>
</reference>
<name>A0A9P9BPR8_9PEZI</name>
<evidence type="ECO:0000313" key="1">
    <source>
        <dbReference type="EMBL" id="KAH7029559.1"/>
    </source>
</evidence>